<dbReference type="SUPFAM" id="SSF53067">
    <property type="entry name" value="Actin-like ATPase domain"/>
    <property type="match status" value="2"/>
</dbReference>
<dbReference type="Pfam" id="PF00012">
    <property type="entry name" value="HSP70"/>
    <property type="match status" value="2"/>
</dbReference>
<sequence length="455" mass="50016">MFAGFDYGTSNCAIGTMLNQQVQLLPLSQQSPYLASTVYAPERDIISAWLAQVLPESELKQAWLKQQSSTIFKGKQISQELSLDGIAANLSFGPQALELYLEEPDEGYYIKSPKSFLGASGLNPHQIGLFKHLVCAMFCHIKQQAEACLQHTIDQVVIGRPVNFQGLKGEESNRQAINILTEAGKMAGFKDIEFQYEPIAAGFAYEATMTQEQKVLVVDIGGGTTDISMMLMGPEFAAQTDRSASVLGHAGERVGGNDFDIHLALRGLMPEFGLGSQLITGKPMPSQPFFDAVAINNVASQTRFYSRENLLSLQQLQQDSQQPEHLNRLIKVQQHKLSYQLVNQAEQVKKRLSEQDQAYADLSFIQKPLAVELSQQLFANASAPLLHQIQQLISATLAQAQTQPDVIFITGGSAKSPLFSTFLQQAFPTTPLVEGDHFGSVASGLTRWAERCFTP</sequence>
<dbReference type="Proteomes" id="UP000283255">
    <property type="component" value="Unassembled WGS sequence"/>
</dbReference>
<keyword evidence="3" id="KW-0067">ATP-binding</keyword>
<dbReference type="InterPro" id="IPR013126">
    <property type="entry name" value="Hsp_70_fam"/>
</dbReference>
<keyword evidence="5" id="KW-1185">Reference proteome</keyword>
<dbReference type="Gene3D" id="3.30.420.40">
    <property type="match status" value="2"/>
</dbReference>
<dbReference type="InterPro" id="IPR042054">
    <property type="entry name" value="YegD-like"/>
</dbReference>
<reference evidence="4 5" key="1">
    <citation type="submission" date="2018-09" db="EMBL/GenBank/DDBJ databases">
        <authorList>
            <person name="Wang F."/>
        </authorList>
    </citation>
    <scope>NUCLEOTIDE SEQUENCE [LARGE SCALE GENOMIC DNA]</scope>
    <source>
        <strain evidence="4 5">PLHSC7-2</strain>
    </source>
</reference>
<evidence type="ECO:0000256" key="3">
    <source>
        <dbReference type="ARBA" id="ARBA00022840"/>
    </source>
</evidence>
<gene>
    <name evidence="4" type="ORF">D1Z90_03430</name>
</gene>
<dbReference type="AlphaFoldDB" id="A0A418YIR9"/>
<organism evidence="4 5">
    <name type="scientific">Motilimonas pumila</name>
    <dbReference type="NCBI Taxonomy" id="2303987"/>
    <lineage>
        <taxon>Bacteria</taxon>
        <taxon>Pseudomonadati</taxon>
        <taxon>Pseudomonadota</taxon>
        <taxon>Gammaproteobacteria</taxon>
        <taxon>Alteromonadales</taxon>
        <taxon>Alteromonadales genera incertae sedis</taxon>
        <taxon>Motilimonas</taxon>
    </lineage>
</organism>
<dbReference type="Gene3D" id="3.90.640.10">
    <property type="entry name" value="Actin, Chain A, domain 4"/>
    <property type="match status" value="1"/>
</dbReference>
<protein>
    <submittedName>
        <fullName evidence="4">Molecular chaperone</fullName>
    </submittedName>
</protein>
<comment type="similarity">
    <text evidence="1">Belongs to the heat shock protein 70 family.</text>
</comment>
<name>A0A418YIR9_9GAMM</name>
<dbReference type="InterPro" id="IPR043129">
    <property type="entry name" value="ATPase_NBD"/>
</dbReference>
<dbReference type="GO" id="GO:0140662">
    <property type="term" value="F:ATP-dependent protein folding chaperone"/>
    <property type="evidence" value="ECO:0007669"/>
    <property type="project" value="InterPro"/>
</dbReference>
<evidence type="ECO:0000256" key="2">
    <source>
        <dbReference type="ARBA" id="ARBA00022741"/>
    </source>
</evidence>
<dbReference type="GO" id="GO:0005524">
    <property type="term" value="F:ATP binding"/>
    <property type="evidence" value="ECO:0007669"/>
    <property type="project" value="UniProtKB-KW"/>
</dbReference>
<dbReference type="PANTHER" id="PTHR19375">
    <property type="entry name" value="HEAT SHOCK PROTEIN 70KDA"/>
    <property type="match status" value="1"/>
</dbReference>
<dbReference type="EMBL" id="QZCH01000002">
    <property type="protein sequence ID" value="RJG50545.1"/>
    <property type="molecule type" value="Genomic_DNA"/>
</dbReference>
<dbReference type="NCBIfam" id="NF008673">
    <property type="entry name" value="PRK11678.1"/>
    <property type="match status" value="1"/>
</dbReference>
<proteinExistence type="inferred from homology"/>
<comment type="caution">
    <text evidence="4">The sequence shown here is derived from an EMBL/GenBank/DDBJ whole genome shotgun (WGS) entry which is preliminary data.</text>
</comment>
<evidence type="ECO:0000313" key="4">
    <source>
        <dbReference type="EMBL" id="RJG50545.1"/>
    </source>
</evidence>
<evidence type="ECO:0000256" key="1">
    <source>
        <dbReference type="ARBA" id="ARBA00007381"/>
    </source>
</evidence>
<keyword evidence="2" id="KW-0547">Nucleotide-binding</keyword>
<reference evidence="4 5" key="2">
    <citation type="submission" date="2019-01" db="EMBL/GenBank/DDBJ databases">
        <title>Motilimonas pumilus sp. nov., isolated from the gut of sea cucumber (Apostichopus japonicus).</title>
        <authorList>
            <person name="Wang F.-Q."/>
            <person name="Ren L.-H."/>
            <person name="Lin Y.-W."/>
            <person name="Sun G.-H."/>
            <person name="Du Z.-J."/>
            <person name="Zhao J.-X."/>
            <person name="Liu X.-J."/>
            <person name="Liu L.-J."/>
        </authorList>
    </citation>
    <scope>NUCLEOTIDE SEQUENCE [LARGE SCALE GENOMIC DNA]</scope>
    <source>
        <strain evidence="4 5">PLHSC7-2</strain>
    </source>
</reference>
<dbReference type="OrthoDB" id="9807934at2"/>
<dbReference type="CDD" id="cd10231">
    <property type="entry name" value="ASKHA_NBD_HSP70_YegD-like"/>
    <property type="match status" value="1"/>
</dbReference>
<dbReference type="PROSITE" id="PS00329">
    <property type="entry name" value="HSP70_2"/>
    <property type="match status" value="1"/>
</dbReference>
<evidence type="ECO:0000313" key="5">
    <source>
        <dbReference type="Proteomes" id="UP000283255"/>
    </source>
</evidence>
<dbReference type="InterPro" id="IPR018181">
    <property type="entry name" value="Heat_shock_70_CS"/>
</dbReference>
<accession>A0A418YIR9</accession>
<dbReference type="RefSeq" id="WP_119909346.1">
    <property type="nucleotide sequence ID" value="NZ_QZCH01000002.1"/>
</dbReference>